<evidence type="ECO:0000313" key="3">
    <source>
        <dbReference type="Proteomes" id="UP000028537"/>
    </source>
</evidence>
<accession>A0A084EWB5</accession>
<evidence type="ECO:0000313" key="2">
    <source>
        <dbReference type="EMBL" id="KEZ22257.1"/>
    </source>
</evidence>
<name>A0A084EWB5_9BACT</name>
<gene>
    <name evidence="2" type="ORF">UDIV_6700</name>
</gene>
<comment type="caution">
    <text evidence="2">The sequence shown here is derived from an EMBL/GenBank/DDBJ whole genome shotgun (WGS) entry which is preliminary data.</text>
</comment>
<dbReference type="PROSITE" id="PS51257">
    <property type="entry name" value="PROKAR_LIPOPROTEIN"/>
    <property type="match status" value="1"/>
</dbReference>
<evidence type="ECO:0000256" key="1">
    <source>
        <dbReference type="SAM" id="SignalP"/>
    </source>
</evidence>
<keyword evidence="3" id="KW-1185">Reference proteome</keyword>
<keyword evidence="1" id="KW-0732">Signal</keyword>
<dbReference type="Proteomes" id="UP000028537">
    <property type="component" value="Unassembled WGS sequence"/>
</dbReference>
<sequence length="261" mass="30313">MLKNKLKFLIPLSSFCLLISTPLVAASCRSDELTYDRYLLKSKTENGLDVLREHWPNSGSFSTKSLWDTSSLFSILKQKHINDDNFKAKYSNEFKEIDEIMKQYYQNYNKFSDSEKKVMLDKIEQIEFKIADDWQKNNIALNKNKIFYLINSLNDLNKSQTRRYKGHFKDFDFSSKSILLVNGLDSRTIYRPVVRGVGYWIKNLTIVNNTINIEFGYKYIKPKENTAIAGSPVLGFSSIVHLVVVDKIQSLDNYQINVTNP</sequence>
<reference evidence="2 3" key="1">
    <citation type="submission" date="2014-02" db="EMBL/GenBank/DDBJ databases">
        <title>Genome sequence of Ureaplasma diversum strain 246.</title>
        <authorList>
            <person name="Sirand-Pugnet P."/>
            <person name="Breton M."/>
            <person name="Dordet-Frisoni E."/>
            <person name="Baranowski E."/>
            <person name="Barre A."/>
            <person name="Couture C."/>
            <person name="Dupuy V."/>
            <person name="Gaurivaud P."/>
            <person name="Jacob D."/>
            <person name="Lemaitre C."/>
            <person name="Manso-Silvan L."/>
            <person name="Nikolski M."/>
            <person name="Nouvel L.-X."/>
            <person name="Poumarat F."/>
            <person name="Tardy F."/>
            <person name="Thebault P."/>
            <person name="Theil S."/>
            <person name="Citti C."/>
            <person name="Thiaucourt F."/>
            <person name="Blanchard A."/>
        </authorList>
    </citation>
    <scope>NUCLEOTIDE SEQUENCE [LARGE SCALE GENOMIC DNA]</scope>
    <source>
        <strain evidence="2 3">NCTC 246</strain>
    </source>
</reference>
<proteinExistence type="predicted"/>
<dbReference type="EMBL" id="JFDP01000086">
    <property type="protein sequence ID" value="KEZ22257.1"/>
    <property type="molecule type" value="Genomic_DNA"/>
</dbReference>
<evidence type="ECO:0008006" key="4">
    <source>
        <dbReference type="Google" id="ProtNLM"/>
    </source>
</evidence>
<feature type="chain" id="PRO_5001774797" description="Lipoprotein" evidence="1">
    <location>
        <begin position="26"/>
        <end position="261"/>
    </location>
</feature>
<dbReference type="AlphaFoldDB" id="A0A084EWB5"/>
<organism evidence="2 3">
    <name type="scientific">Ureaplasma diversum NCTC 246</name>
    <dbReference type="NCBI Taxonomy" id="1188241"/>
    <lineage>
        <taxon>Bacteria</taxon>
        <taxon>Bacillati</taxon>
        <taxon>Mycoplasmatota</taxon>
        <taxon>Mycoplasmoidales</taxon>
        <taxon>Mycoplasmoidaceae</taxon>
        <taxon>Ureaplasma</taxon>
    </lineage>
</organism>
<protein>
    <recommendedName>
        <fullName evidence="4">Lipoprotein</fullName>
    </recommendedName>
</protein>
<dbReference type="RefSeq" id="WP_156021882.1">
    <property type="nucleotide sequence ID" value="NZ_JFDP01000086.1"/>
</dbReference>
<dbReference type="eggNOG" id="ENOG5031Z9M">
    <property type="taxonomic scope" value="Bacteria"/>
</dbReference>
<feature type="signal peptide" evidence="1">
    <location>
        <begin position="1"/>
        <end position="25"/>
    </location>
</feature>